<gene>
    <name evidence="2" type="ORF">BO78DRAFT_446527</name>
</gene>
<protein>
    <submittedName>
        <fullName evidence="2">Uncharacterized protein</fullName>
    </submittedName>
</protein>
<organism evidence="2 3">
    <name type="scientific">Aspergillus sclerotiicarbonarius (strain CBS 121057 / IBT 28362)</name>
    <dbReference type="NCBI Taxonomy" id="1448318"/>
    <lineage>
        <taxon>Eukaryota</taxon>
        <taxon>Fungi</taxon>
        <taxon>Dikarya</taxon>
        <taxon>Ascomycota</taxon>
        <taxon>Pezizomycotina</taxon>
        <taxon>Eurotiomycetes</taxon>
        <taxon>Eurotiomycetidae</taxon>
        <taxon>Eurotiales</taxon>
        <taxon>Aspergillaceae</taxon>
        <taxon>Aspergillus</taxon>
        <taxon>Aspergillus subgen. Circumdati</taxon>
    </lineage>
</organism>
<dbReference type="EMBL" id="KZ826318">
    <property type="protein sequence ID" value="PYI11478.1"/>
    <property type="molecule type" value="Genomic_DNA"/>
</dbReference>
<dbReference type="Proteomes" id="UP000248423">
    <property type="component" value="Unassembled WGS sequence"/>
</dbReference>
<feature type="region of interest" description="Disordered" evidence="1">
    <location>
        <begin position="46"/>
        <end position="65"/>
    </location>
</feature>
<accession>A0A319EUT4</accession>
<evidence type="ECO:0000313" key="2">
    <source>
        <dbReference type="EMBL" id="PYI11478.1"/>
    </source>
</evidence>
<reference evidence="2 3" key="1">
    <citation type="submission" date="2018-02" db="EMBL/GenBank/DDBJ databases">
        <title>The genomes of Aspergillus section Nigri reveals drivers in fungal speciation.</title>
        <authorList>
            <consortium name="DOE Joint Genome Institute"/>
            <person name="Vesth T.C."/>
            <person name="Nybo J."/>
            <person name="Theobald S."/>
            <person name="Brandl J."/>
            <person name="Frisvad J.C."/>
            <person name="Nielsen K.F."/>
            <person name="Lyhne E.K."/>
            <person name="Kogle M.E."/>
            <person name="Kuo A."/>
            <person name="Riley R."/>
            <person name="Clum A."/>
            <person name="Nolan M."/>
            <person name="Lipzen A."/>
            <person name="Salamov A."/>
            <person name="Henrissat B."/>
            <person name="Wiebenga A."/>
            <person name="De vries R.P."/>
            <person name="Grigoriev I.V."/>
            <person name="Mortensen U.H."/>
            <person name="Andersen M.R."/>
            <person name="Baker S.E."/>
        </authorList>
    </citation>
    <scope>NUCLEOTIDE SEQUENCE [LARGE SCALE GENOMIC DNA]</scope>
    <source>
        <strain evidence="2 3">CBS 121057</strain>
    </source>
</reference>
<sequence length="346" mass="39380">MAEKVFIGGLDKLHVVHNLWARSTKITSSEGDEEEPWTLIEEVESLYNSDDSQEAPKAGAEEAKRPYEQVVRDIMQKLTTVDIASDERMSDTASPNLNVPEARDQCEKSQFKLNGLQGKVMRCDLSEEWVDPTGYDEHNGQGAFAEVVAEIIRGKVSIESLDKYQLTHGLWERTRPILKVNVELPYDPVVARRLCDKHRFNLVFLQGKVINCDLSGESVDCWVYDRINGPGAFAQVVGSMRRGSSIKESVENVSIKELDKHELLRALWKRSNPSRFYAMCGVQAPEFDDEAAREESKELNFDFRFLQGRIIKCNLSGEMANPWGYDRYTEEGAFAKVVEELRRKHA</sequence>
<keyword evidence="3" id="KW-1185">Reference proteome</keyword>
<name>A0A319EUT4_ASPSB</name>
<dbReference type="OrthoDB" id="4507898at2759"/>
<evidence type="ECO:0000313" key="3">
    <source>
        <dbReference type="Proteomes" id="UP000248423"/>
    </source>
</evidence>
<proteinExistence type="predicted"/>
<dbReference type="AlphaFoldDB" id="A0A319EUT4"/>
<evidence type="ECO:0000256" key="1">
    <source>
        <dbReference type="SAM" id="MobiDB-lite"/>
    </source>
</evidence>
<dbReference type="VEuPathDB" id="FungiDB:BO78DRAFT_446527"/>